<dbReference type="Pfam" id="PF13041">
    <property type="entry name" value="PPR_2"/>
    <property type="match status" value="1"/>
</dbReference>
<dbReference type="FunFam" id="1.25.40.10:FF:000344">
    <property type="entry name" value="Pentatricopeptide repeat-containing protein"/>
    <property type="match status" value="1"/>
</dbReference>
<dbReference type="Gene3D" id="1.25.40.10">
    <property type="entry name" value="Tetratricopeptide repeat domain"/>
    <property type="match status" value="3"/>
</dbReference>
<evidence type="ECO:0000313" key="6">
    <source>
        <dbReference type="Proteomes" id="UP001454036"/>
    </source>
</evidence>
<dbReference type="PROSITE" id="PS51375">
    <property type="entry name" value="PPR"/>
    <property type="match status" value="3"/>
</dbReference>
<dbReference type="Pfam" id="PF14432">
    <property type="entry name" value="DYW_deaminase"/>
    <property type="match status" value="1"/>
</dbReference>
<proteinExistence type="inferred from homology"/>
<dbReference type="InterPro" id="IPR032867">
    <property type="entry name" value="DYW_dom"/>
</dbReference>
<keyword evidence="2" id="KW-0677">Repeat</keyword>
<dbReference type="EMBL" id="BAABME010010711">
    <property type="protein sequence ID" value="GAA0181257.1"/>
    <property type="molecule type" value="Genomic_DNA"/>
</dbReference>
<dbReference type="Proteomes" id="UP001454036">
    <property type="component" value="Unassembled WGS sequence"/>
</dbReference>
<evidence type="ECO:0000256" key="3">
    <source>
        <dbReference type="PROSITE-ProRule" id="PRU00708"/>
    </source>
</evidence>
<dbReference type="GO" id="GO:0009451">
    <property type="term" value="P:RNA modification"/>
    <property type="evidence" value="ECO:0007669"/>
    <property type="project" value="InterPro"/>
</dbReference>
<evidence type="ECO:0000256" key="2">
    <source>
        <dbReference type="ARBA" id="ARBA00022737"/>
    </source>
</evidence>
<feature type="repeat" description="PPR" evidence="3">
    <location>
        <begin position="377"/>
        <end position="411"/>
    </location>
</feature>
<dbReference type="InterPro" id="IPR011990">
    <property type="entry name" value="TPR-like_helical_dom_sf"/>
</dbReference>
<evidence type="ECO:0000259" key="4">
    <source>
        <dbReference type="Pfam" id="PF14432"/>
    </source>
</evidence>
<dbReference type="Pfam" id="PF20431">
    <property type="entry name" value="E_motif"/>
    <property type="match status" value="1"/>
</dbReference>
<protein>
    <recommendedName>
        <fullName evidence="4">DYW domain-containing protein</fullName>
    </recommendedName>
</protein>
<reference evidence="5 6" key="1">
    <citation type="submission" date="2024-01" db="EMBL/GenBank/DDBJ databases">
        <title>The complete chloroplast genome sequence of Lithospermum erythrorhizon: insights into the phylogenetic relationship among Boraginaceae species and the maternal lineages of purple gromwells.</title>
        <authorList>
            <person name="Okada T."/>
            <person name="Watanabe K."/>
        </authorList>
    </citation>
    <scope>NUCLEOTIDE SEQUENCE [LARGE SCALE GENOMIC DNA]</scope>
</reference>
<feature type="repeat" description="PPR" evidence="3">
    <location>
        <begin position="245"/>
        <end position="279"/>
    </location>
</feature>
<dbReference type="InterPro" id="IPR046848">
    <property type="entry name" value="E_motif"/>
</dbReference>
<evidence type="ECO:0000313" key="5">
    <source>
        <dbReference type="EMBL" id="GAA0181257.1"/>
    </source>
</evidence>
<gene>
    <name evidence="5" type="ORF">LIER_30220</name>
</gene>
<dbReference type="InterPro" id="IPR046960">
    <property type="entry name" value="PPR_At4g14850-like_plant"/>
</dbReference>
<organism evidence="5 6">
    <name type="scientific">Lithospermum erythrorhizon</name>
    <name type="common">Purple gromwell</name>
    <name type="synonym">Lithospermum officinale var. erythrorhizon</name>
    <dbReference type="NCBI Taxonomy" id="34254"/>
    <lineage>
        <taxon>Eukaryota</taxon>
        <taxon>Viridiplantae</taxon>
        <taxon>Streptophyta</taxon>
        <taxon>Embryophyta</taxon>
        <taxon>Tracheophyta</taxon>
        <taxon>Spermatophyta</taxon>
        <taxon>Magnoliopsida</taxon>
        <taxon>eudicotyledons</taxon>
        <taxon>Gunneridae</taxon>
        <taxon>Pentapetalae</taxon>
        <taxon>asterids</taxon>
        <taxon>lamiids</taxon>
        <taxon>Boraginales</taxon>
        <taxon>Boraginaceae</taxon>
        <taxon>Boraginoideae</taxon>
        <taxon>Lithospermeae</taxon>
        <taxon>Lithospermum</taxon>
    </lineage>
</organism>
<keyword evidence="6" id="KW-1185">Reference proteome</keyword>
<dbReference type="InterPro" id="IPR002885">
    <property type="entry name" value="PPR_rpt"/>
</dbReference>
<evidence type="ECO:0000256" key="1">
    <source>
        <dbReference type="ARBA" id="ARBA00006643"/>
    </source>
</evidence>
<dbReference type="GO" id="GO:0003723">
    <property type="term" value="F:RNA binding"/>
    <property type="evidence" value="ECO:0007669"/>
    <property type="project" value="InterPro"/>
</dbReference>
<dbReference type="NCBIfam" id="TIGR00756">
    <property type="entry name" value="PPR"/>
    <property type="match status" value="5"/>
</dbReference>
<dbReference type="PANTHER" id="PTHR47926:SF446">
    <property type="entry name" value="PENTACOTRIPEPTIDE-REPEAT REGION OF PRORP DOMAIN-CONTAINING PROTEIN"/>
    <property type="match status" value="1"/>
</dbReference>
<dbReference type="FunFam" id="1.25.40.10:FF:000450">
    <property type="entry name" value="Putative pentatricopeptide repeat-containing protein"/>
    <property type="match status" value="1"/>
</dbReference>
<dbReference type="GO" id="GO:0008270">
    <property type="term" value="F:zinc ion binding"/>
    <property type="evidence" value="ECO:0007669"/>
    <property type="project" value="InterPro"/>
</dbReference>
<comment type="similarity">
    <text evidence="1">Belongs to the PPR family. PCMP-H subfamily.</text>
</comment>
<comment type="caution">
    <text evidence="5">The sequence shown here is derived from an EMBL/GenBank/DDBJ whole genome shotgun (WGS) entry which is preliminary data.</text>
</comment>
<name>A0AAV3RMX3_LITER</name>
<sequence length="684" mass="76861">MKQLKAALFDVLQTNIQPPLSLNYLKHLHACLLRTNLHQDTYLVNILLKSTLNVFHKPLYASLIFNQTHNPNIFLYNTLLRGLVANNCFIQCVNVFKKMRGKQQMLPDNFTLPFVLKACVHVLDFVLGVQVHGIVLKIGLEKDVFVKTGLVSLYGKCGELRDAEKVFDDIPQRNVVSWTAIISGYIRSGKFKEGIVVFKKAIVSGELRPDSYTLVRVLSACSKSGDLSAGEWIHQYLVYVGLGKNVFVSTSLVNMYAKFGDMEKARSVFDEMPEKDIVPWSAMIQGYAANGHPKEALEMFYCMQRENLGIDRYTIVGVLSACASLGALDVGEWAVGLMDRSEFLSNPVMGTALINMYSKCGNMISAWEIFKGMKVKDIVLWNAVISSLAMNGHVNVVFACFGEIEKCGIQPNENTFIGLLCGCTHAGLVEDGRRFFHSMRRVYSLEPTIEHYGCMTDLLGRAGLLEEAHSLIKDMPMQPNSVVWGALLGGCRLCHDTDLAEYVLKKLIELEPWNSGHYVLLSNIYSTNRKFDDSENIRSIMNEKGMKKIPAYSWIELDGVVHEFLVGDTSHPMSDKIYAKLGELANKLREAGYAPTTEFVLFDVEEEEKEHVLGYHSEKLALAFGLITSKPNEVIRITKNLRVCGDCHAAFKLVSKMTGRDIIVRDNNRFHLFSDGSCSCRDYW</sequence>
<dbReference type="Pfam" id="PF01535">
    <property type="entry name" value="PPR"/>
    <property type="match status" value="6"/>
</dbReference>
<feature type="repeat" description="PPR" evidence="3">
    <location>
        <begin position="174"/>
        <end position="209"/>
    </location>
</feature>
<dbReference type="InterPro" id="IPR046849">
    <property type="entry name" value="E2_motif"/>
</dbReference>
<accession>A0AAV3RMX3</accession>
<dbReference type="PANTHER" id="PTHR47926">
    <property type="entry name" value="PENTATRICOPEPTIDE REPEAT-CONTAINING PROTEIN"/>
    <property type="match status" value="1"/>
</dbReference>
<dbReference type="Pfam" id="PF20430">
    <property type="entry name" value="Eplus_motif"/>
    <property type="match status" value="1"/>
</dbReference>
<dbReference type="FunFam" id="1.25.40.10:FF:000511">
    <property type="entry name" value="Pentatricopeptide repeat-containing protein"/>
    <property type="match status" value="1"/>
</dbReference>
<feature type="domain" description="DYW" evidence="4">
    <location>
        <begin position="592"/>
        <end position="684"/>
    </location>
</feature>
<dbReference type="AlphaFoldDB" id="A0AAV3RMX3"/>